<evidence type="ECO:0000259" key="2">
    <source>
        <dbReference type="Pfam" id="PF13239"/>
    </source>
</evidence>
<accession>A0A5M3X0T1</accession>
<feature type="transmembrane region" description="Helical" evidence="1">
    <location>
        <begin position="12"/>
        <end position="35"/>
    </location>
</feature>
<protein>
    <recommendedName>
        <fullName evidence="2">2TM domain-containing protein</fullName>
    </recommendedName>
</protein>
<dbReference type="EMBL" id="BLAE01000033">
    <property type="protein sequence ID" value="GES11898.1"/>
    <property type="molecule type" value="Genomic_DNA"/>
</dbReference>
<keyword evidence="1" id="KW-0472">Membrane</keyword>
<evidence type="ECO:0000256" key="1">
    <source>
        <dbReference type="SAM" id="Phobius"/>
    </source>
</evidence>
<evidence type="ECO:0000313" key="3">
    <source>
        <dbReference type="EMBL" id="GES11898.1"/>
    </source>
</evidence>
<feature type="domain" description="2TM" evidence="2">
    <location>
        <begin position="7"/>
        <end position="63"/>
    </location>
</feature>
<organism evidence="3 4">
    <name type="scientific">Acrocarpospora macrocephala</name>
    <dbReference type="NCBI Taxonomy" id="150177"/>
    <lineage>
        <taxon>Bacteria</taxon>
        <taxon>Bacillati</taxon>
        <taxon>Actinomycetota</taxon>
        <taxon>Actinomycetes</taxon>
        <taxon>Streptosporangiales</taxon>
        <taxon>Streptosporangiaceae</taxon>
        <taxon>Acrocarpospora</taxon>
    </lineage>
</organism>
<dbReference type="Pfam" id="PF13239">
    <property type="entry name" value="2TM"/>
    <property type="match status" value="1"/>
</dbReference>
<proteinExistence type="predicted"/>
<name>A0A5M3X0T1_9ACTN</name>
<dbReference type="RefSeq" id="WP_155357248.1">
    <property type="nucleotide sequence ID" value="NZ_BAAAHL010000038.1"/>
</dbReference>
<dbReference type="OrthoDB" id="5145586at2"/>
<dbReference type="Proteomes" id="UP000331127">
    <property type="component" value="Unassembled WGS sequence"/>
</dbReference>
<evidence type="ECO:0000313" key="4">
    <source>
        <dbReference type="Proteomes" id="UP000331127"/>
    </source>
</evidence>
<reference evidence="3 4" key="1">
    <citation type="submission" date="2019-10" db="EMBL/GenBank/DDBJ databases">
        <title>Whole genome shotgun sequence of Acrocarpospora macrocephala NBRC 16266.</title>
        <authorList>
            <person name="Ichikawa N."/>
            <person name="Kimura A."/>
            <person name="Kitahashi Y."/>
            <person name="Komaki H."/>
            <person name="Oguchi A."/>
        </authorList>
    </citation>
    <scope>NUCLEOTIDE SEQUENCE [LARGE SCALE GENOMIC DNA]</scope>
    <source>
        <strain evidence="3 4">NBRC 16266</strain>
    </source>
</reference>
<feature type="transmembrane region" description="Helical" evidence="1">
    <location>
        <begin position="41"/>
        <end position="62"/>
    </location>
</feature>
<keyword evidence="1" id="KW-1133">Transmembrane helix</keyword>
<comment type="caution">
    <text evidence="3">The sequence shown here is derived from an EMBL/GenBank/DDBJ whole genome shotgun (WGS) entry which is preliminary data.</text>
</comment>
<dbReference type="AlphaFoldDB" id="A0A5M3X0T1"/>
<sequence>MRSTKSESAKKWGLRVHLLSYVVANVAQVIVWRLYDPENFFWPMWSIVFWGIGLVFHLWGVYSPPKSSTGQ</sequence>
<keyword evidence="1" id="KW-0812">Transmembrane</keyword>
<keyword evidence="4" id="KW-1185">Reference proteome</keyword>
<gene>
    <name evidence="3" type="ORF">Amac_054950</name>
</gene>
<dbReference type="InterPro" id="IPR025698">
    <property type="entry name" value="2TM_dom"/>
</dbReference>